<dbReference type="VEuPathDB" id="FungiDB:FUN_022752"/>
<dbReference type="AlphaFoldDB" id="A0A2I1HDJ0"/>
<proteinExistence type="predicted"/>
<evidence type="ECO:0000313" key="2">
    <source>
        <dbReference type="Proteomes" id="UP000234323"/>
    </source>
</evidence>
<comment type="caution">
    <text evidence="1">The sequence shown here is derived from an EMBL/GenBank/DDBJ whole genome shotgun (WGS) entry which is preliminary data.</text>
</comment>
<dbReference type="Proteomes" id="UP000234323">
    <property type="component" value="Unassembled WGS sequence"/>
</dbReference>
<accession>A0A2I1HDJ0</accession>
<keyword evidence="2" id="KW-1185">Reference proteome</keyword>
<gene>
    <name evidence="1" type="ORF">RhiirA4_508590</name>
</gene>
<organism evidence="1 2">
    <name type="scientific">Rhizophagus irregularis</name>
    <dbReference type="NCBI Taxonomy" id="588596"/>
    <lineage>
        <taxon>Eukaryota</taxon>
        <taxon>Fungi</taxon>
        <taxon>Fungi incertae sedis</taxon>
        <taxon>Mucoromycota</taxon>
        <taxon>Glomeromycotina</taxon>
        <taxon>Glomeromycetes</taxon>
        <taxon>Glomerales</taxon>
        <taxon>Glomeraceae</taxon>
        <taxon>Rhizophagus</taxon>
    </lineage>
</organism>
<dbReference type="EMBL" id="LLXI01002362">
    <property type="protein sequence ID" value="PKY56947.1"/>
    <property type="molecule type" value="Genomic_DNA"/>
</dbReference>
<sequence>MEHFDNTVISSEEFTIKTLGMEFLSIKDDNNNQTKHFDITVISSEEFTIKALGMEFLFIKGDDNNLIIFKDEEREIDGKVMMMEPCEDISHIHYKGTRIYFNNYVIADMKLSKDKLLEPVKDLFSQILWIFNDQF</sequence>
<reference evidence="1 2" key="1">
    <citation type="submission" date="2015-10" db="EMBL/GenBank/DDBJ databases">
        <title>Genome analyses suggest a sexual origin of heterokaryosis in a supposedly ancient asexual fungus.</title>
        <authorList>
            <person name="Ropars J."/>
            <person name="Sedzielewska K."/>
            <person name="Noel J."/>
            <person name="Charron P."/>
            <person name="Farinelli L."/>
            <person name="Marton T."/>
            <person name="Kruger M."/>
            <person name="Pelin A."/>
            <person name="Brachmann A."/>
            <person name="Corradi N."/>
        </authorList>
    </citation>
    <scope>NUCLEOTIDE SEQUENCE [LARGE SCALE GENOMIC DNA]</scope>
    <source>
        <strain evidence="1 2">A4</strain>
    </source>
</reference>
<protein>
    <submittedName>
        <fullName evidence="1">Uncharacterized protein</fullName>
    </submittedName>
</protein>
<evidence type="ECO:0000313" key="1">
    <source>
        <dbReference type="EMBL" id="PKY56947.1"/>
    </source>
</evidence>
<name>A0A2I1HDJ0_9GLOM</name>